<dbReference type="InterPro" id="IPR036397">
    <property type="entry name" value="RNaseH_sf"/>
</dbReference>
<dbReference type="Gene3D" id="3.30.420.10">
    <property type="entry name" value="Ribonuclease H-like superfamily/Ribonuclease H"/>
    <property type="match status" value="1"/>
</dbReference>
<dbReference type="AlphaFoldDB" id="A0A2S6YZZ3"/>
<dbReference type="GO" id="GO:0003676">
    <property type="term" value="F:nucleic acid binding"/>
    <property type="evidence" value="ECO:0007669"/>
    <property type="project" value="InterPro"/>
</dbReference>
<evidence type="ECO:0000313" key="2">
    <source>
        <dbReference type="Proteomes" id="UP000238270"/>
    </source>
</evidence>
<accession>A0A2S6YZZ3</accession>
<name>A0A2S6YZZ3_9XANT</name>
<gene>
    <name evidence="1" type="ORF">XaplCFBP3122_18865</name>
</gene>
<dbReference type="InterPro" id="IPR012337">
    <property type="entry name" value="RNaseH-like_sf"/>
</dbReference>
<dbReference type="Proteomes" id="UP000238270">
    <property type="component" value="Unassembled WGS sequence"/>
</dbReference>
<reference evidence="1 2" key="1">
    <citation type="submission" date="2016-08" db="EMBL/GenBank/DDBJ databases">
        <title>Evolution of the type three secretion system and type three effector repertoires in Xanthomonas.</title>
        <authorList>
            <person name="Merda D."/>
            <person name="Briand M."/>
            <person name="Bosis E."/>
            <person name="Rousseau C."/>
            <person name="Portier P."/>
            <person name="Jacques M.-A."/>
            <person name="Fischer-Le Saux M."/>
        </authorList>
    </citation>
    <scope>NUCLEOTIDE SEQUENCE [LARGE SCALE GENOMIC DNA]</scope>
    <source>
        <strain evidence="1 2">CFBP 3122</strain>
    </source>
</reference>
<evidence type="ECO:0000313" key="1">
    <source>
        <dbReference type="EMBL" id="PPT73845.1"/>
    </source>
</evidence>
<protein>
    <submittedName>
        <fullName evidence="1">Uncharacterized protein</fullName>
    </submittedName>
</protein>
<sequence length="171" mass="19302">MRFFLDTEWADPMGSELVSIGLVSEDGHHQFYAERDPLPEMPTDFVRHVVYPLLQGRPASMSEMAMTTGLRAFLSADQAPLVLADYAHDLVLLRYVLAGFDMPDDQAQACGPTPQVQGLLIDGGQIDRKVEWLFESRPMLRARRHHALNDAEVLRLAWELCSAEVLKRLDP</sequence>
<comment type="caution">
    <text evidence="1">The sequence shown here is derived from an EMBL/GenBank/DDBJ whole genome shotgun (WGS) entry which is preliminary data.</text>
</comment>
<dbReference type="EMBL" id="MIGV01000035">
    <property type="protein sequence ID" value="PPT73845.1"/>
    <property type="molecule type" value="Genomic_DNA"/>
</dbReference>
<dbReference type="SUPFAM" id="SSF53098">
    <property type="entry name" value="Ribonuclease H-like"/>
    <property type="match status" value="1"/>
</dbReference>
<organism evidence="1 2">
    <name type="scientific">Xanthomonas arboricola pv. populi</name>
    <dbReference type="NCBI Taxonomy" id="487823"/>
    <lineage>
        <taxon>Bacteria</taxon>
        <taxon>Pseudomonadati</taxon>
        <taxon>Pseudomonadota</taxon>
        <taxon>Gammaproteobacteria</taxon>
        <taxon>Lysobacterales</taxon>
        <taxon>Lysobacteraceae</taxon>
        <taxon>Xanthomonas</taxon>
    </lineage>
</organism>
<proteinExistence type="predicted"/>